<dbReference type="EMBL" id="GBRH01262541">
    <property type="protein sequence ID" value="JAD35354.1"/>
    <property type="molecule type" value="Transcribed_RNA"/>
</dbReference>
<evidence type="ECO:0000313" key="1">
    <source>
        <dbReference type="EMBL" id="JAD35354.1"/>
    </source>
</evidence>
<name>A0A0A8Z7F7_ARUDO</name>
<protein>
    <submittedName>
        <fullName evidence="1">Uncharacterized protein</fullName>
    </submittedName>
</protein>
<dbReference type="AlphaFoldDB" id="A0A0A8Z7F7"/>
<sequence length="22" mass="2451">MFSGAPISIPCRCPLQPQRLHV</sequence>
<organism evidence="1">
    <name type="scientific">Arundo donax</name>
    <name type="common">Giant reed</name>
    <name type="synonym">Donax arundinaceus</name>
    <dbReference type="NCBI Taxonomy" id="35708"/>
    <lineage>
        <taxon>Eukaryota</taxon>
        <taxon>Viridiplantae</taxon>
        <taxon>Streptophyta</taxon>
        <taxon>Embryophyta</taxon>
        <taxon>Tracheophyta</taxon>
        <taxon>Spermatophyta</taxon>
        <taxon>Magnoliopsida</taxon>
        <taxon>Liliopsida</taxon>
        <taxon>Poales</taxon>
        <taxon>Poaceae</taxon>
        <taxon>PACMAD clade</taxon>
        <taxon>Arundinoideae</taxon>
        <taxon>Arundineae</taxon>
        <taxon>Arundo</taxon>
    </lineage>
</organism>
<proteinExistence type="predicted"/>
<accession>A0A0A8Z7F7</accession>
<reference evidence="1" key="2">
    <citation type="journal article" date="2015" name="Data Brief">
        <title>Shoot transcriptome of the giant reed, Arundo donax.</title>
        <authorList>
            <person name="Barrero R.A."/>
            <person name="Guerrero F.D."/>
            <person name="Moolhuijzen P."/>
            <person name="Goolsby J.A."/>
            <person name="Tidwell J."/>
            <person name="Bellgard S.E."/>
            <person name="Bellgard M.I."/>
        </authorList>
    </citation>
    <scope>NUCLEOTIDE SEQUENCE</scope>
    <source>
        <tissue evidence="1">Shoot tissue taken approximately 20 cm above the soil surface</tissue>
    </source>
</reference>
<reference evidence="1" key="1">
    <citation type="submission" date="2014-09" db="EMBL/GenBank/DDBJ databases">
        <authorList>
            <person name="Magalhaes I.L.F."/>
            <person name="Oliveira U."/>
            <person name="Santos F.R."/>
            <person name="Vidigal T.H.D.A."/>
            <person name="Brescovit A.D."/>
            <person name="Santos A.J."/>
        </authorList>
    </citation>
    <scope>NUCLEOTIDE SEQUENCE</scope>
    <source>
        <tissue evidence="1">Shoot tissue taken approximately 20 cm above the soil surface</tissue>
    </source>
</reference>